<organism evidence="2 3">
    <name type="scientific">Reinekea forsetii</name>
    <dbReference type="NCBI Taxonomy" id="1336806"/>
    <lineage>
        <taxon>Bacteria</taxon>
        <taxon>Pseudomonadati</taxon>
        <taxon>Pseudomonadota</taxon>
        <taxon>Gammaproteobacteria</taxon>
        <taxon>Oceanospirillales</taxon>
        <taxon>Saccharospirillaceae</taxon>
        <taxon>Reinekea</taxon>
    </lineage>
</organism>
<evidence type="ECO:0000313" key="2">
    <source>
        <dbReference type="EMBL" id="ATX76391.1"/>
    </source>
</evidence>
<dbReference type="AlphaFoldDB" id="A0A2K8KRC0"/>
<evidence type="ECO:0000256" key="1">
    <source>
        <dbReference type="SAM" id="Phobius"/>
    </source>
</evidence>
<sequence length="76" mass="8638">MIYFLMGLYFVWIVGPYYNNANWSLRMLLLVPPPFAQALKSFSDGEGLLLSLEQFGALFVFCIAAAEVVVLFKRRA</sequence>
<proteinExistence type="predicted"/>
<feature type="transmembrane region" description="Helical" evidence="1">
    <location>
        <begin position="55"/>
        <end position="72"/>
    </location>
</feature>
<keyword evidence="1" id="KW-1133">Transmembrane helix</keyword>
<evidence type="ECO:0000313" key="3">
    <source>
        <dbReference type="Proteomes" id="UP000229757"/>
    </source>
</evidence>
<accession>A0A2K8KRC0</accession>
<dbReference type="KEGG" id="rfo:REIFOR_01245"/>
<reference evidence="2 3" key="1">
    <citation type="journal article" date="2017" name="Environ. Microbiol.">
        <title>Genomic and physiological analyses of 'Reinekea forsetii' reveal a versatile opportunistic lifestyle during spring algae blooms.</title>
        <authorList>
            <person name="Avci B."/>
            <person name="Hahnke R.L."/>
            <person name="Chafee M."/>
            <person name="Fischer T."/>
            <person name="Gruber-Vodicka H."/>
            <person name="Tegetmeyer H.E."/>
            <person name="Harder J."/>
            <person name="Fuchs B.M."/>
            <person name="Amann R.I."/>
            <person name="Teeling H."/>
        </authorList>
    </citation>
    <scope>NUCLEOTIDE SEQUENCE [LARGE SCALE GENOMIC DNA]</scope>
    <source>
        <strain evidence="2 3">Hel1_31_D35</strain>
    </source>
</reference>
<keyword evidence="3" id="KW-1185">Reference proteome</keyword>
<gene>
    <name evidence="2" type="ORF">REIFOR_01245</name>
</gene>
<protein>
    <submittedName>
        <fullName evidence="2">Uncharacterized protein</fullName>
    </submittedName>
</protein>
<name>A0A2K8KRC0_9GAMM</name>
<keyword evidence="1" id="KW-0812">Transmembrane</keyword>
<keyword evidence="1" id="KW-0472">Membrane</keyword>
<dbReference type="EMBL" id="CP011797">
    <property type="protein sequence ID" value="ATX76391.1"/>
    <property type="molecule type" value="Genomic_DNA"/>
</dbReference>
<dbReference type="Proteomes" id="UP000229757">
    <property type="component" value="Chromosome"/>
</dbReference>